<feature type="region of interest" description="Disordered" evidence="1">
    <location>
        <begin position="25"/>
        <end position="53"/>
    </location>
</feature>
<keyword evidence="3" id="KW-1185">Reference proteome</keyword>
<feature type="non-terminal residue" evidence="2">
    <location>
        <position position="1"/>
    </location>
</feature>
<dbReference type="OrthoDB" id="6370261at2759"/>
<protein>
    <submittedName>
        <fullName evidence="2">Uncharacterized protein</fullName>
    </submittedName>
</protein>
<organism evidence="2 3">
    <name type="scientific">Armadillidium nasatum</name>
    <dbReference type="NCBI Taxonomy" id="96803"/>
    <lineage>
        <taxon>Eukaryota</taxon>
        <taxon>Metazoa</taxon>
        <taxon>Ecdysozoa</taxon>
        <taxon>Arthropoda</taxon>
        <taxon>Crustacea</taxon>
        <taxon>Multicrustacea</taxon>
        <taxon>Malacostraca</taxon>
        <taxon>Eumalacostraca</taxon>
        <taxon>Peracarida</taxon>
        <taxon>Isopoda</taxon>
        <taxon>Oniscidea</taxon>
        <taxon>Crinocheta</taxon>
        <taxon>Armadillidiidae</taxon>
        <taxon>Armadillidium</taxon>
    </lineage>
</organism>
<feature type="compositionally biased region" description="Polar residues" evidence="1">
    <location>
        <begin position="176"/>
        <end position="193"/>
    </location>
</feature>
<evidence type="ECO:0000313" key="3">
    <source>
        <dbReference type="Proteomes" id="UP000326759"/>
    </source>
</evidence>
<evidence type="ECO:0000313" key="2">
    <source>
        <dbReference type="EMBL" id="KAB7498828.1"/>
    </source>
</evidence>
<dbReference type="AlphaFoldDB" id="A0A5N5SY50"/>
<dbReference type="Proteomes" id="UP000326759">
    <property type="component" value="Unassembled WGS sequence"/>
</dbReference>
<name>A0A5N5SY50_9CRUS</name>
<dbReference type="EMBL" id="SEYY01018953">
    <property type="protein sequence ID" value="KAB7498828.1"/>
    <property type="molecule type" value="Genomic_DNA"/>
</dbReference>
<evidence type="ECO:0000256" key="1">
    <source>
        <dbReference type="SAM" id="MobiDB-lite"/>
    </source>
</evidence>
<reference evidence="2 3" key="1">
    <citation type="journal article" date="2019" name="PLoS Biol.">
        <title>Sex chromosomes control vertical transmission of feminizing Wolbachia symbionts in an isopod.</title>
        <authorList>
            <person name="Becking T."/>
            <person name="Chebbi M.A."/>
            <person name="Giraud I."/>
            <person name="Moumen B."/>
            <person name="Laverre T."/>
            <person name="Caubet Y."/>
            <person name="Peccoud J."/>
            <person name="Gilbert C."/>
            <person name="Cordaux R."/>
        </authorList>
    </citation>
    <scope>NUCLEOTIDE SEQUENCE [LARGE SCALE GENOMIC DNA]</scope>
    <source>
        <strain evidence="2">ANa2</strain>
        <tissue evidence="2">Whole body excluding digestive tract and cuticle</tissue>
    </source>
</reference>
<comment type="caution">
    <text evidence="2">The sequence shown here is derived from an EMBL/GenBank/DDBJ whole genome shotgun (WGS) entry which is preliminary data.</text>
</comment>
<gene>
    <name evidence="2" type="ORF">Anas_08535</name>
</gene>
<proteinExistence type="predicted"/>
<accession>A0A5N5SY50</accession>
<sequence length="328" mass="36132">NEEQYRSSTFSKYWRWYGIFSRVSSSSLTTSPIPSCPPQDYRPRASSNASSCGRLSPIPSVEADMHDSQVPPVSPSPGWPDYWPGPNHVMSHHMGRHLPEPYTEHLVESIGEGLKLGTRDSWGPHHGLGPHTGSSDCLKTASHPHHHHHPMNGFLTQPHNQHPPGYGGYDDYSTYMPPNSQCGGSTFPHNQNLHHPPKEKLSMRRHIRSFPVPPTLQIPSSHNVSLPPMGEPQFPPSLEQDASLTPPFSNSSTVSCNNSNNITDASSYSVNGVSHYRHNGSGLASGQPHSSGGSNDLVDLDNIQGGLECNVDEERYEIICKYSSFDTY</sequence>
<feature type="region of interest" description="Disordered" evidence="1">
    <location>
        <begin position="121"/>
        <end position="255"/>
    </location>
</feature>